<feature type="transmembrane region" description="Helical" evidence="1">
    <location>
        <begin position="6"/>
        <end position="24"/>
    </location>
</feature>
<comment type="caution">
    <text evidence="2">The sequence shown here is derived from an EMBL/GenBank/DDBJ whole genome shotgun (WGS) entry which is preliminary data.</text>
</comment>
<keyword evidence="1" id="KW-0812">Transmembrane</keyword>
<keyword evidence="1" id="KW-0472">Membrane</keyword>
<gene>
    <name evidence="2" type="ORF">A3J48_00110</name>
</gene>
<name>A0A1F5P9Y8_9BACT</name>
<evidence type="ECO:0000313" key="2">
    <source>
        <dbReference type="EMBL" id="OGE86512.1"/>
    </source>
</evidence>
<feature type="transmembrane region" description="Helical" evidence="1">
    <location>
        <begin position="170"/>
        <end position="187"/>
    </location>
</feature>
<feature type="transmembrane region" description="Helical" evidence="1">
    <location>
        <begin position="144"/>
        <end position="164"/>
    </location>
</feature>
<dbReference type="EMBL" id="MFES01000002">
    <property type="protein sequence ID" value="OGE86512.1"/>
    <property type="molecule type" value="Genomic_DNA"/>
</dbReference>
<feature type="transmembrane region" description="Helical" evidence="1">
    <location>
        <begin position="63"/>
        <end position="82"/>
    </location>
</feature>
<dbReference type="Proteomes" id="UP000176786">
    <property type="component" value="Unassembled WGS sequence"/>
</dbReference>
<feature type="transmembrane region" description="Helical" evidence="1">
    <location>
        <begin position="36"/>
        <end position="57"/>
    </location>
</feature>
<keyword evidence="1" id="KW-1133">Transmembrane helix</keyword>
<feature type="transmembrane region" description="Helical" evidence="1">
    <location>
        <begin position="115"/>
        <end position="132"/>
    </location>
</feature>
<accession>A0A1F5P9Y8</accession>
<reference evidence="2 3" key="1">
    <citation type="journal article" date="2016" name="Nat. Commun.">
        <title>Thousands of microbial genomes shed light on interconnected biogeochemical processes in an aquifer system.</title>
        <authorList>
            <person name="Anantharaman K."/>
            <person name="Brown C.T."/>
            <person name="Hug L.A."/>
            <person name="Sharon I."/>
            <person name="Castelle C.J."/>
            <person name="Probst A.J."/>
            <person name="Thomas B.C."/>
            <person name="Singh A."/>
            <person name="Wilkins M.J."/>
            <person name="Karaoz U."/>
            <person name="Brodie E.L."/>
            <person name="Williams K.H."/>
            <person name="Hubbard S.S."/>
            <person name="Banfield J.F."/>
        </authorList>
    </citation>
    <scope>NUCLEOTIDE SEQUENCE [LARGE SCALE GENOMIC DNA]</scope>
</reference>
<organism evidence="2 3">
    <name type="scientific">Candidatus Doudnabacteria bacterium RIFCSPHIGHO2_02_FULL_46_11</name>
    <dbReference type="NCBI Taxonomy" id="1817832"/>
    <lineage>
        <taxon>Bacteria</taxon>
        <taxon>Candidatus Doudnaibacteriota</taxon>
    </lineage>
</organism>
<sequence>MSYEHWLIVLSVAITITGASAYIRDTIKGKTKPNRVSWSMWALAPLVGTAAAISAGADLWVTTRIFLAGFLPLLILASSFVNPQSYWKLTLFDFLCGACALIALGIWLIADLPRMAILLAALGDGFALLPTLRKAWAHPETETGFTYIMSLLSTLLVLPSIQVWNIENSAFQIYLLVANVLLIISIYRKRLNLGWL</sequence>
<dbReference type="AlphaFoldDB" id="A0A1F5P9Y8"/>
<protein>
    <submittedName>
        <fullName evidence="2">Uncharacterized protein</fullName>
    </submittedName>
</protein>
<proteinExistence type="predicted"/>
<evidence type="ECO:0000313" key="3">
    <source>
        <dbReference type="Proteomes" id="UP000176786"/>
    </source>
</evidence>
<evidence type="ECO:0000256" key="1">
    <source>
        <dbReference type="SAM" id="Phobius"/>
    </source>
</evidence>
<feature type="transmembrane region" description="Helical" evidence="1">
    <location>
        <begin position="89"/>
        <end position="109"/>
    </location>
</feature>